<name>A0A7J7TE55_RHIFE</name>
<proteinExistence type="predicted"/>
<comment type="caution">
    <text evidence="1">The sequence shown here is derived from an EMBL/GenBank/DDBJ whole genome shotgun (WGS) entry which is preliminary data.</text>
</comment>
<dbReference type="AlphaFoldDB" id="A0A7J7TE55"/>
<accession>A0A7J7TE55</accession>
<sequence length="142" mass="16020">MSVKVCALWYPWLNHIRSLNINKPSRLVQFPFLETLPFIGVSRLLPWVLPKAQHRTCSLPRMAEPSPDPQQTQGSCVEPVLPTDVPTFLLSSSPVSGMAAGASSLCFRWWTRTAVHQPQDLSQRRQFLRLPSGAPHLQPLRN</sequence>
<evidence type="ECO:0000313" key="2">
    <source>
        <dbReference type="Proteomes" id="UP000585614"/>
    </source>
</evidence>
<dbReference type="EMBL" id="JACAGC010000020">
    <property type="protein sequence ID" value="KAF6298968.1"/>
    <property type="molecule type" value="Genomic_DNA"/>
</dbReference>
<gene>
    <name evidence="1" type="ORF">mRhiFer1_008990</name>
</gene>
<dbReference type="Proteomes" id="UP000585614">
    <property type="component" value="Unassembled WGS sequence"/>
</dbReference>
<reference evidence="1 2" key="1">
    <citation type="journal article" date="2020" name="Nature">
        <title>Six reference-quality genomes reveal evolution of bat adaptations.</title>
        <authorList>
            <person name="Jebb D."/>
            <person name="Huang Z."/>
            <person name="Pippel M."/>
            <person name="Hughes G.M."/>
            <person name="Lavrichenko K."/>
            <person name="Devanna P."/>
            <person name="Winkler S."/>
            <person name="Jermiin L.S."/>
            <person name="Skirmuntt E.C."/>
            <person name="Katzourakis A."/>
            <person name="Burkitt-Gray L."/>
            <person name="Ray D.A."/>
            <person name="Sullivan K.A.M."/>
            <person name="Roscito J.G."/>
            <person name="Kirilenko B.M."/>
            <person name="Davalos L.M."/>
            <person name="Corthals A.P."/>
            <person name="Power M.L."/>
            <person name="Jones G."/>
            <person name="Ransome R.D."/>
            <person name="Dechmann D.K.N."/>
            <person name="Locatelli A.G."/>
            <person name="Puechmaille S.J."/>
            <person name="Fedrigo O."/>
            <person name="Jarvis E.D."/>
            <person name="Hiller M."/>
            <person name="Vernes S.C."/>
            <person name="Myers E.W."/>
            <person name="Teeling E.C."/>
        </authorList>
    </citation>
    <scope>NUCLEOTIDE SEQUENCE [LARGE SCALE GENOMIC DNA]</scope>
    <source>
        <strain evidence="1">MRhiFer1</strain>
        <tissue evidence="1">Lung</tissue>
    </source>
</reference>
<protein>
    <submittedName>
        <fullName evidence="1">Uncharacterized protein</fullName>
    </submittedName>
</protein>
<evidence type="ECO:0000313" key="1">
    <source>
        <dbReference type="EMBL" id="KAF6298968.1"/>
    </source>
</evidence>
<organism evidence="1 2">
    <name type="scientific">Rhinolophus ferrumequinum</name>
    <name type="common">Greater horseshoe bat</name>
    <dbReference type="NCBI Taxonomy" id="59479"/>
    <lineage>
        <taxon>Eukaryota</taxon>
        <taxon>Metazoa</taxon>
        <taxon>Chordata</taxon>
        <taxon>Craniata</taxon>
        <taxon>Vertebrata</taxon>
        <taxon>Euteleostomi</taxon>
        <taxon>Mammalia</taxon>
        <taxon>Eutheria</taxon>
        <taxon>Laurasiatheria</taxon>
        <taxon>Chiroptera</taxon>
        <taxon>Yinpterochiroptera</taxon>
        <taxon>Rhinolophoidea</taxon>
        <taxon>Rhinolophidae</taxon>
        <taxon>Rhinolophinae</taxon>
        <taxon>Rhinolophus</taxon>
    </lineage>
</organism>